<keyword evidence="9 10" id="KW-0807">Transducer</keyword>
<proteinExistence type="evidence at transcript level"/>
<dbReference type="InterPro" id="IPR004117">
    <property type="entry name" value="7tm6_olfct_rcpt"/>
</dbReference>
<keyword evidence="6 10" id="KW-1133">Transmembrane helix</keyword>
<dbReference type="GO" id="GO:0005549">
    <property type="term" value="F:odorant binding"/>
    <property type="evidence" value="ECO:0007669"/>
    <property type="project" value="InterPro"/>
</dbReference>
<evidence type="ECO:0000256" key="4">
    <source>
        <dbReference type="ARBA" id="ARBA00022692"/>
    </source>
</evidence>
<keyword evidence="5 10" id="KW-0552">Olfaction</keyword>
<keyword evidence="7 10" id="KW-0472">Membrane</keyword>
<accession>A0A1Q1NIK1</accession>
<evidence type="ECO:0000256" key="10">
    <source>
        <dbReference type="RuleBase" id="RU351113"/>
    </source>
</evidence>
<comment type="similarity">
    <text evidence="10">Belongs to the insect chemoreceptor superfamily. Heteromeric odorant receptor channel (TC 1.A.69) family.</text>
</comment>
<evidence type="ECO:0000313" key="11">
    <source>
        <dbReference type="EMBL" id="AQM56073.1"/>
    </source>
</evidence>
<organism evidence="11">
    <name type="scientific">Apolygus lucorum</name>
    <name type="common">Small green plant bug</name>
    <name type="synonym">Lygocoris lucorum</name>
    <dbReference type="NCBI Taxonomy" id="248454"/>
    <lineage>
        <taxon>Eukaryota</taxon>
        <taxon>Metazoa</taxon>
        <taxon>Ecdysozoa</taxon>
        <taxon>Arthropoda</taxon>
        <taxon>Hexapoda</taxon>
        <taxon>Insecta</taxon>
        <taxon>Pterygota</taxon>
        <taxon>Neoptera</taxon>
        <taxon>Paraneoptera</taxon>
        <taxon>Hemiptera</taxon>
        <taxon>Heteroptera</taxon>
        <taxon>Panheteroptera</taxon>
        <taxon>Cimicomorpha</taxon>
        <taxon>Miridae</taxon>
        <taxon>Mirini</taxon>
        <taxon>Apolygus</taxon>
    </lineage>
</organism>
<protein>
    <recommendedName>
        <fullName evidence="10">Odorant receptor</fullName>
    </recommendedName>
</protein>
<feature type="transmembrane region" description="Helical" evidence="10">
    <location>
        <begin position="214"/>
        <end position="233"/>
    </location>
</feature>
<evidence type="ECO:0000256" key="3">
    <source>
        <dbReference type="ARBA" id="ARBA00022606"/>
    </source>
</evidence>
<comment type="subcellular location">
    <subcellularLocation>
        <location evidence="1 10">Cell membrane</location>
        <topology evidence="1 10">Multi-pass membrane protein</topology>
    </subcellularLocation>
</comment>
<evidence type="ECO:0000256" key="6">
    <source>
        <dbReference type="ARBA" id="ARBA00022989"/>
    </source>
</evidence>
<feature type="transmembrane region" description="Helical" evidence="10">
    <location>
        <begin position="66"/>
        <end position="88"/>
    </location>
</feature>
<feature type="transmembrane region" description="Helical" evidence="10">
    <location>
        <begin position="184"/>
        <end position="202"/>
    </location>
</feature>
<sequence length="417" mass="48140">MPVSQSLWNMIEGKMEITEEFEQKVTETPVERTAEDVFSTQIKALQIVAMWPNFKQNSNMELFTRALLKINTFVLAYCTLALFVKGLLTQDLVDRSEAMDIFTLTTSALYKMIFFYTHHKEMDDMVNWGAALAHQVPPKWMQYTTFFSCFHNFMGIFSITFWGLCPIFKWIFGETDLDGMTLPINVYDPIGVTGAMYSVFYIVCDYGLLSAVQIYMASDAYLFTAIHLAIGGFETLNNKLRKMGQINFNKGPTVNDSMNEYLKDCVKLHTHILIYIRKIDRLFRSMIMADVLHAIISLSFAMLQASESKGIFENMKMAMFVSYCIVHQYLNNYFGQNLIDQQEILNKELLISVPWNDGSKEMKKSYQIMMAGCLKSVRLSAWSVYTLQYATFLEFVKSMISYSMVLRQVQDQTVKQP</sequence>
<evidence type="ECO:0000256" key="2">
    <source>
        <dbReference type="ARBA" id="ARBA00022475"/>
    </source>
</evidence>
<dbReference type="AlphaFoldDB" id="A0A1Q1NIK1"/>
<dbReference type="GO" id="GO:0005886">
    <property type="term" value="C:plasma membrane"/>
    <property type="evidence" value="ECO:0007669"/>
    <property type="project" value="UniProtKB-SubCell"/>
</dbReference>
<keyword evidence="3 10" id="KW-0716">Sensory transduction</keyword>
<evidence type="ECO:0000256" key="7">
    <source>
        <dbReference type="ARBA" id="ARBA00023136"/>
    </source>
</evidence>
<evidence type="ECO:0000256" key="5">
    <source>
        <dbReference type="ARBA" id="ARBA00022725"/>
    </source>
</evidence>
<keyword evidence="2" id="KW-1003">Cell membrane</keyword>
<gene>
    <name evidence="11" type="primary">OR67</name>
</gene>
<dbReference type="Pfam" id="PF02949">
    <property type="entry name" value="7tm_6"/>
    <property type="match status" value="1"/>
</dbReference>
<dbReference type="PANTHER" id="PTHR21137">
    <property type="entry name" value="ODORANT RECEPTOR"/>
    <property type="match status" value="1"/>
</dbReference>
<evidence type="ECO:0000256" key="8">
    <source>
        <dbReference type="ARBA" id="ARBA00023170"/>
    </source>
</evidence>
<comment type="caution">
    <text evidence="10">Lacks conserved residue(s) required for the propagation of feature annotation.</text>
</comment>
<dbReference type="GO" id="GO:0004984">
    <property type="term" value="F:olfactory receptor activity"/>
    <property type="evidence" value="ECO:0007669"/>
    <property type="project" value="InterPro"/>
</dbReference>
<keyword evidence="4 10" id="KW-0812">Transmembrane</keyword>
<dbReference type="GO" id="GO:0007165">
    <property type="term" value="P:signal transduction"/>
    <property type="evidence" value="ECO:0007669"/>
    <property type="project" value="UniProtKB-KW"/>
</dbReference>
<feature type="transmembrane region" description="Helical" evidence="10">
    <location>
        <begin position="150"/>
        <end position="172"/>
    </location>
</feature>
<evidence type="ECO:0000256" key="9">
    <source>
        <dbReference type="ARBA" id="ARBA00023224"/>
    </source>
</evidence>
<dbReference type="EMBL" id="KU958244">
    <property type="protein sequence ID" value="AQM56073.1"/>
    <property type="molecule type" value="mRNA"/>
</dbReference>
<keyword evidence="8 10" id="KW-0675">Receptor</keyword>
<name>A0A1Q1NIK1_APOLU</name>
<evidence type="ECO:0000256" key="1">
    <source>
        <dbReference type="ARBA" id="ARBA00004651"/>
    </source>
</evidence>
<feature type="transmembrane region" description="Helical" evidence="10">
    <location>
        <begin position="100"/>
        <end position="118"/>
    </location>
</feature>
<dbReference type="PANTHER" id="PTHR21137:SF35">
    <property type="entry name" value="ODORANT RECEPTOR 19A-RELATED"/>
    <property type="match status" value="1"/>
</dbReference>
<reference evidence="11" key="2">
    <citation type="submission" date="2016-03" db="EMBL/GenBank/DDBJ databases">
        <authorList>
            <person name="Ploux O."/>
        </authorList>
    </citation>
    <scope>NUCLEOTIDE SEQUENCE</scope>
</reference>
<reference evidence="11" key="1">
    <citation type="journal article" date="2016" name="Sci. Rep.">
        <title>Identification and expression analysis of an olfactory receptor gene family in green plant bug Apolygus lucorum (Meyer-Dur).</title>
        <authorList>
            <person name="An X.K."/>
            <person name="Sun L."/>
            <person name="Liu H.W."/>
            <person name="Liu D.F."/>
            <person name="Ding Y.X."/>
            <person name="Li L.M."/>
            <person name="Zhang Y.J."/>
            <person name="Guo Y.Y."/>
        </authorList>
    </citation>
    <scope>NUCLEOTIDE SEQUENCE</scope>
</reference>